<accession>A0A0B7BYZ2</accession>
<protein>
    <submittedName>
        <fullName evidence="2">Uncharacterized protein</fullName>
    </submittedName>
</protein>
<feature type="non-terminal residue" evidence="2">
    <location>
        <position position="1"/>
    </location>
</feature>
<organism evidence="2">
    <name type="scientific">Arion vulgaris</name>
    <dbReference type="NCBI Taxonomy" id="1028688"/>
    <lineage>
        <taxon>Eukaryota</taxon>
        <taxon>Metazoa</taxon>
        <taxon>Spiralia</taxon>
        <taxon>Lophotrochozoa</taxon>
        <taxon>Mollusca</taxon>
        <taxon>Gastropoda</taxon>
        <taxon>Heterobranchia</taxon>
        <taxon>Euthyneura</taxon>
        <taxon>Panpulmonata</taxon>
        <taxon>Eupulmonata</taxon>
        <taxon>Stylommatophora</taxon>
        <taxon>Helicina</taxon>
        <taxon>Arionoidea</taxon>
        <taxon>Arionidae</taxon>
        <taxon>Arion</taxon>
    </lineage>
</organism>
<feature type="non-terminal residue" evidence="2">
    <location>
        <position position="101"/>
    </location>
</feature>
<reference evidence="2" key="1">
    <citation type="submission" date="2014-12" db="EMBL/GenBank/DDBJ databases">
        <title>Insight into the proteome of Arion vulgaris.</title>
        <authorList>
            <person name="Aradska J."/>
            <person name="Bulat T."/>
            <person name="Smidak R."/>
            <person name="Sarate P."/>
            <person name="Gangsoo J."/>
            <person name="Sialana F."/>
            <person name="Bilban M."/>
            <person name="Lubec G."/>
        </authorList>
    </citation>
    <scope>NUCLEOTIDE SEQUENCE</scope>
    <source>
        <tissue evidence="2">Skin</tissue>
    </source>
</reference>
<name>A0A0B7BYZ2_9EUPU</name>
<sequence>VSCFSNLQDQWQHYEADKVPFLQRRYSLLPPSASSITSLSLKPFADSDIKCDTSLLKVEGVANILTQPLAVEISNSPTLAKNHAHSLPAGPANPSSLVTIG</sequence>
<proteinExistence type="predicted"/>
<dbReference type="AlphaFoldDB" id="A0A0B7BYZ2"/>
<evidence type="ECO:0000256" key="1">
    <source>
        <dbReference type="SAM" id="MobiDB-lite"/>
    </source>
</evidence>
<evidence type="ECO:0000313" key="2">
    <source>
        <dbReference type="EMBL" id="CEK98162.1"/>
    </source>
</evidence>
<gene>
    <name evidence="2" type="primary">ORF217977</name>
</gene>
<dbReference type="EMBL" id="HACG01051291">
    <property type="protein sequence ID" value="CEK98162.1"/>
    <property type="molecule type" value="Transcribed_RNA"/>
</dbReference>
<feature type="region of interest" description="Disordered" evidence="1">
    <location>
        <begin position="82"/>
        <end position="101"/>
    </location>
</feature>